<comment type="subcellular location">
    <subcellularLocation>
        <location evidence="1">Nucleus</location>
    </subcellularLocation>
</comment>
<evidence type="ECO:0000256" key="3">
    <source>
        <dbReference type="ARBA" id="ARBA00022664"/>
    </source>
</evidence>
<dbReference type="GO" id="GO:0071014">
    <property type="term" value="C:post-mRNA release spliceosomal complex"/>
    <property type="evidence" value="ECO:0007669"/>
    <property type="project" value="TreeGrafter"/>
</dbReference>
<dbReference type="AlphaFoldDB" id="A0A830HN06"/>
<proteinExistence type="inferred from homology"/>
<evidence type="ECO:0000256" key="7">
    <source>
        <dbReference type="SAM" id="MobiDB-lite"/>
    </source>
</evidence>
<comment type="similarity">
    <text evidence="2">Belongs to the crooked-neck family.</text>
</comment>
<dbReference type="EMBL" id="BNJQ01000019">
    <property type="protein sequence ID" value="GHP08073.1"/>
    <property type="molecule type" value="Genomic_DNA"/>
</dbReference>
<dbReference type="InterPro" id="IPR011990">
    <property type="entry name" value="TPR-like_helical_dom_sf"/>
</dbReference>
<protein>
    <recommendedName>
        <fullName evidence="10">Suppressor of forked domain-containing protein</fullName>
    </recommendedName>
</protein>
<dbReference type="GO" id="GO:0071011">
    <property type="term" value="C:precatalytic spliceosome"/>
    <property type="evidence" value="ECO:0007669"/>
    <property type="project" value="TreeGrafter"/>
</dbReference>
<sequence length="758" mass="88009">MSGGAGLRAARAPSVKNKAPASKQITAEQIVRESLVFGEEQYQAPERRITSIAELQEYRVEKRQQFENNLRKNGGGNLREYLKYAAWEDTQGDIARARSIFERAVESCDYREPNLWLKYAELEMRAKKINHARNVWDRAVTLLPRVDQLWMKFIHMEEMMGQVDNARQLFTRWLAYDPDHHAYRACVKFELRHNAPERARETYETYVGKLPGSKSYLSYAKFEARQHNVASARAIYERAIELLSDDDTYDETSKDLMDLYVHFAEFEEHKKETERARAIFKHALDQLLANQTGSRDETPLYQAYLEFEKRNGGRRDVDGAVMHKRSQAYEERLKEDPLDYDQWFDYIRLLEEGVADDLAELREDIRFEEESSANGASVALAARVDELLAPVRDVYERAIANLPLKAEKSYWERYIYLWIKYVVFEELTACDIERARKVYELLLNEVIPHRKFTFAKCWIFYAQFLIRNDKDLSAARKVLGQALGMCPKPKLFKFYVNLEYTLGNIDRVRKIYEKFLEYDPCDSAVWQSYAEMEAMLAETERARAIFEMAVAQPVLHQPERVWKAFIEMERTTARDRNRARSLYDRLLEKTNHTKVWLSYANFEYEPLPVPMDEEGSDGAPADDDAPLQTRVAKAREIFERSYQSLRRNSPEEKEGAVLLLEAWRAFEKQVLEALQAAGEPSPSTDALAKVDGLMPRRIKRKRRMADEEGFEEYYDYAFPDEVGGEAGNAAAGLKLLEAAYKWKRAKQDAGGGSNPGGM</sequence>
<keyword evidence="6" id="KW-0539">Nucleus</keyword>
<keyword evidence="3" id="KW-0507">mRNA processing</keyword>
<evidence type="ECO:0000256" key="5">
    <source>
        <dbReference type="ARBA" id="ARBA00023187"/>
    </source>
</evidence>
<dbReference type="InterPro" id="IPR045075">
    <property type="entry name" value="Syf1-like"/>
</dbReference>
<dbReference type="GO" id="GO:0071007">
    <property type="term" value="C:U2-type catalytic step 2 spliceosome"/>
    <property type="evidence" value="ECO:0007669"/>
    <property type="project" value="TreeGrafter"/>
</dbReference>
<accession>A0A830HN06</accession>
<name>A0A830HN06_9CHLO</name>
<dbReference type="SMART" id="SM00386">
    <property type="entry name" value="HAT"/>
    <property type="match status" value="14"/>
</dbReference>
<dbReference type="OrthoDB" id="541719at2759"/>
<reference evidence="8" key="1">
    <citation type="submission" date="2020-10" db="EMBL/GenBank/DDBJ databases">
        <title>Unveiling of a novel bifunctional photoreceptor, Dualchrome1, isolated from a cosmopolitan green alga.</title>
        <authorList>
            <person name="Suzuki S."/>
            <person name="Kawachi M."/>
        </authorList>
    </citation>
    <scope>NUCLEOTIDE SEQUENCE</scope>
    <source>
        <strain evidence="8">NIES 2893</strain>
    </source>
</reference>
<dbReference type="InterPro" id="IPR059164">
    <property type="entry name" value="HAT_PRP39_C"/>
</dbReference>
<comment type="caution">
    <text evidence="8">The sequence shown here is derived from an EMBL/GenBank/DDBJ whole genome shotgun (WGS) entry which is preliminary data.</text>
</comment>
<keyword evidence="4" id="KW-0677">Repeat</keyword>
<dbReference type="PANTHER" id="PTHR11246:SF3">
    <property type="entry name" value="CROOKED NECK-LIKE PROTEIN 1"/>
    <property type="match status" value="1"/>
</dbReference>
<evidence type="ECO:0000256" key="4">
    <source>
        <dbReference type="ARBA" id="ARBA00022737"/>
    </source>
</evidence>
<dbReference type="GO" id="GO:0000974">
    <property type="term" value="C:Prp19 complex"/>
    <property type="evidence" value="ECO:0007669"/>
    <property type="project" value="TreeGrafter"/>
</dbReference>
<dbReference type="InterPro" id="IPR003107">
    <property type="entry name" value="HAT"/>
</dbReference>
<evidence type="ECO:0008006" key="10">
    <source>
        <dbReference type="Google" id="ProtNLM"/>
    </source>
</evidence>
<evidence type="ECO:0000313" key="9">
    <source>
        <dbReference type="Proteomes" id="UP000660262"/>
    </source>
</evidence>
<evidence type="ECO:0000256" key="6">
    <source>
        <dbReference type="ARBA" id="ARBA00023242"/>
    </source>
</evidence>
<evidence type="ECO:0000256" key="1">
    <source>
        <dbReference type="ARBA" id="ARBA00004123"/>
    </source>
</evidence>
<keyword evidence="5" id="KW-0508">mRNA splicing</keyword>
<organism evidence="8 9">
    <name type="scientific">Pycnococcus provasolii</name>
    <dbReference type="NCBI Taxonomy" id="41880"/>
    <lineage>
        <taxon>Eukaryota</taxon>
        <taxon>Viridiplantae</taxon>
        <taxon>Chlorophyta</taxon>
        <taxon>Pseudoscourfieldiophyceae</taxon>
        <taxon>Pseudoscourfieldiales</taxon>
        <taxon>Pycnococcaceae</taxon>
        <taxon>Pycnococcus</taxon>
    </lineage>
</organism>
<dbReference type="Proteomes" id="UP000660262">
    <property type="component" value="Unassembled WGS sequence"/>
</dbReference>
<dbReference type="PANTHER" id="PTHR11246">
    <property type="entry name" value="PRE-MRNA SPLICING FACTOR"/>
    <property type="match status" value="1"/>
</dbReference>
<keyword evidence="9" id="KW-1185">Reference proteome</keyword>
<feature type="region of interest" description="Disordered" evidence="7">
    <location>
        <begin position="1"/>
        <end position="23"/>
    </location>
</feature>
<dbReference type="GO" id="GO:0000245">
    <property type="term" value="P:spliceosomal complex assembly"/>
    <property type="evidence" value="ECO:0007669"/>
    <property type="project" value="TreeGrafter"/>
</dbReference>
<dbReference type="Gene3D" id="1.25.40.10">
    <property type="entry name" value="Tetratricopeptide repeat domain"/>
    <property type="match status" value="4"/>
</dbReference>
<evidence type="ECO:0000313" key="8">
    <source>
        <dbReference type="EMBL" id="GHP08073.1"/>
    </source>
</evidence>
<dbReference type="Pfam" id="PF23240">
    <property type="entry name" value="HAT_PRP39_N"/>
    <property type="match status" value="2"/>
</dbReference>
<dbReference type="SUPFAM" id="SSF48452">
    <property type="entry name" value="TPR-like"/>
    <property type="match status" value="3"/>
</dbReference>
<dbReference type="Pfam" id="PF23241">
    <property type="entry name" value="HAT_PRP39_C"/>
    <property type="match status" value="1"/>
</dbReference>
<gene>
    <name evidence="8" type="ORF">PPROV_000681500</name>
</gene>
<evidence type="ECO:0000256" key="2">
    <source>
        <dbReference type="ARBA" id="ARBA00008644"/>
    </source>
</evidence>